<dbReference type="VEuPathDB" id="FungiDB:PABG_02087"/>
<protein>
    <submittedName>
        <fullName evidence="3">Uncharacterized protein</fullName>
    </submittedName>
</protein>
<evidence type="ECO:0000313" key="3">
    <source>
        <dbReference type="EMBL" id="ODH19654.1"/>
    </source>
</evidence>
<dbReference type="VEuPathDB" id="FungiDB:PADG_00489"/>
<evidence type="ECO:0000256" key="1">
    <source>
        <dbReference type="SAM" id="MobiDB-lite"/>
    </source>
</evidence>
<organism evidence="3 4">
    <name type="scientific">Paracoccidioides brasiliensis</name>
    <dbReference type="NCBI Taxonomy" id="121759"/>
    <lineage>
        <taxon>Eukaryota</taxon>
        <taxon>Fungi</taxon>
        <taxon>Dikarya</taxon>
        <taxon>Ascomycota</taxon>
        <taxon>Pezizomycotina</taxon>
        <taxon>Eurotiomycetes</taxon>
        <taxon>Eurotiomycetidae</taxon>
        <taxon>Onygenales</taxon>
        <taxon>Ajellomycetaceae</taxon>
        <taxon>Paracoccidioides</taxon>
    </lineage>
</organism>
<dbReference type="OrthoDB" id="60858at2759"/>
<dbReference type="EMBL" id="LZYO01000314">
    <property type="protein sequence ID" value="ODH19654.1"/>
    <property type="molecule type" value="Genomic_DNA"/>
</dbReference>
<accession>A0A1D2J887</accession>
<dbReference type="PANTHER" id="PTHR37919">
    <property type="entry name" value="PROTEIN CBG05606"/>
    <property type="match status" value="1"/>
</dbReference>
<dbReference type="AlphaFoldDB" id="A0A1D2J887"/>
<evidence type="ECO:0000313" key="4">
    <source>
        <dbReference type="Proteomes" id="UP000242814"/>
    </source>
</evidence>
<name>A0A1D2J887_PARBR</name>
<proteinExistence type="predicted"/>
<keyword evidence="2" id="KW-1133">Transmembrane helix</keyword>
<feature type="transmembrane region" description="Helical" evidence="2">
    <location>
        <begin position="159"/>
        <end position="182"/>
    </location>
</feature>
<evidence type="ECO:0000256" key="2">
    <source>
        <dbReference type="SAM" id="Phobius"/>
    </source>
</evidence>
<dbReference type="PANTHER" id="PTHR37919:SF2">
    <property type="entry name" value="EXPERA DOMAIN-CONTAINING PROTEIN"/>
    <property type="match status" value="1"/>
</dbReference>
<feature type="region of interest" description="Disordered" evidence="1">
    <location>
        <begin position="1"/>
        <end position="35"/>
    </location>
</feature>
<dbReference type="Proteomes" id="UP000242814">
    <property type="component" value="Unassembled WGS sequence"/>
</dbReference>
<gene>
    <name evidence="3" type="ORF">ACO22_06158</name>
</gene>
<sequence>MVSTRQHPSDFSSKSISSPTQAAGKKHDVTTTNTRQWRHTPSKIVTPWLCLSIPLVLWDASYVLCRPHSMPGGKLHYLWTPYGLYGKIDYIYGWPAWSNGNGFTSAQVIMNLIESSCYLFYLHVLFQYGTTLDQNGGRKRGTTRKSGPLDPKKYIGGRLGAIAVLVVFSASVMTVSKTVLYALNEACSGFDNVRHNGFWTLIFLYIIPNGLWIVVPGYASYYFGKEIINAIESPSALTDVSGDLKLK</sequence>
<reference evidence="3 4" key="1">
    <citation type="submission" date="2016-06" db="EMBL/GenBank/DDBJ databases">
        <authorList>
            <person name="Kjaerup R.B."/>
            <person name="Dalgaard T.S."/>
            <person name="Juul-Madsen H.R."/>
        </authorList>
    </citation>
    <scope>NUCLEOTIDE SEQUENCE [LARGE SCALE GENOMIC DNA]</scope>
    <source>
        <strain evidence="3 4">Pb300</strain>
    </source>
</reference>
<feature type="transmembrane region" description="Helical" evidence="2">
    <location>
        <begin position="202"/>
        <end position="223"/>
    </location>
</feature>
<keyword evidence="2" id="KW-0812">Transmembrane</keyword>
<keyword evidence="2" id="KW-0472">Membrane</keyword>
<feature type="compositionally biased region" description="Low complexity" evidence="1">
    <location>
        <begin position="9"/>
        <end position="18"/>
    </location>
</feature>
<comment type="caution">
    <text evidence="3">The sequence shown here is derived from an EMBL/GenBank/DDBJ whole genome shotgun (WGS) entry which is preliminary data.</text>
</comment>